<dbReference type="FunFam" id="3.30.160.60:FF:002343">
    <property type="entry name" value="Zinc finger protein 33A"/>
    <property type="match status" value="1"/>
</dbReference>
<dbReference type="AlphaFoldDB" id="A0A2T3AUG7"/>
<keyword evidence="5" id="KW-0862">Zinc</keyword>
<gene>
    <name evidence="11" type="ORF">M430DRAFT_144471</name>
</gene>
<dbReference type="Pfam" id="PF00172">
    <property type="entry name" value="Zn_clus"/>
    <property type="match status" value="1"/>
</dbReference>
<dbReference type="Proteomes" id="UP000241818">
    <property type="component" value="Unassembled WGS sequence"/>
</dbReference>
<dbReference type="SUPFAM" id="SSF57701">
    <property type="entry name" value="Zn2/Cys6 DNA-binding domain"/>
    <property type="match status" value="1"/>
</dbReference>
<dbReference type="GeneID" id="36570973"/>
<dbReference type="PANTHER" id="PTHR40626:SF8">
    <property type="entry name" value="C2H2 FINGER DOMAIN TRANSCRIPTION FACTOR (EUROFUNG)-RELATED"/>
    <property type="match status" value="1"/>
</dbReference>
<dbReference type="Pfam" id="PF04082">
    <property type="entry name" value="Fungal_trans"/>
    <property type="match status" value="1"/>
</dbReference>
<dbReference type="PROSITE" id="PS50048">
    <property type="entry name" value="ZN2_CY6_FUNGAL_2"/>
    <property type="match status" value="1"/>
</dbReference>
<keyword evidence="6" id="KW-0539">Nucleus</keyword>
<evidence type="ECO:0000256" key="5">
    <source>
        <dbReference type="ARBA" id="ARBA00022833"/>
    </source>
</evidence>
<keyword evidence="3" id="KW-0677">Repeat</keyword>
<evidence type="ECO:0000256" key="8">
    <source>
        <dbReference type="SAM" id="MobiDB-lite"/>
    </source>
</evidence>
<dbReference type="OrthoDB" id="10018191at2759"/>
<keyword evidence="2" id="KW-0479">Metal-binding</keyword>
<dbReference type="Gene3D" id="4.10.240.10">
    <property type="entry name" value="Zn(2)-C6 fungal-type DNA-binding domain"/>
    <property type="match status" value="1"/>
</dbReference>
<evidence type="ECO:0000256" key="6">
    <source>
        <dbReference type="ARBA" id="ARBA00023242"/>
    </source>
</evidence>
<protein>
    <recommendedName>
        <fullName evidence="13">C2H2-type domain-containing protein</fullName>
    </recommendedName>
</protein>
<dbReference type="GO" id="GO:0005634">
    <property type="term" value="C:nucleus"/>
    <property type="evidence" value="ECO:0007669"/>
    <property type="project" value="UniProtKB-SubCell"/>
</dbReference>
<reference evidence="11 12" key="1">
    <citation type="journal article" date="2018" name="New Phytol.">
        <title>Comparative genomics and transcriptomics depict ericoid mycorrhizal fungi as versatile saprotrophs and plant mutualists.</title>
        <authorList>
            <person name="Martino E."/>
            <person name="Morin E."/>
            <person name="Grelet G.A."/>
            <person name="Kuo A."/>
            <person name="Kohler A."/>
            <person name="Daghino S."/>
            <person name="Barry K.W."/>
            <person name="Cichocki N."/>
            <person name="Clum A."/>
            <person name="Dockter R.B."/>
            <person name="Hainaut M."/>
            <person name="Kuo R.C."/>
            <person name="LaButti K."/>
            <person name="Lindahl B.D."/>
            <person name="Lindquist E.A."/>
            <person name="Lipzen A."/>
            <person name="Khouja H.R."/>
            <person name="Magnuson J."/>
            <person name="Murat C."/>
            <person name="Ohm R.A."/>
            <person name="Singer S.W."/>
            <person name="Spatafora J.W."/>
            <person name="Wang M."/>
            <person name="Veneault-Fourrey C."/>
            <person name="Henrissat B."/>
            <person name="Grigoriev I.V."/>
            <person name="Martin F.M."/>
            <person name="Perotto S."/>
        </authorList>
    </citation>
    <scope>NUCLEOTIDE SEQUENCE [LARGE SCALE GENOMIC DNA]</scope>
    <source>
        <strain evidence="11 12">ATCC 22711</strain>
    </source>
</reference>
<dbReference type="CDD" id="cd12148">
    <property type="entry name" value="fungal_TF_MHR"/>
    <property type="match status" value="1"/>
</dbReference>
<feature type="domain" description="C2H2-type" evidence="10">
    <location>
        <begin position="41"/>
        <end position="70"/>
    </location>
</feature>
<keyword evidence="4 7" id="KW-0863">Zinc-finger</keyword>
<dbReference type="SUPFAM" id="SSF57667">
    <property type="entry name" value="beta-beta-alpha zinc fingers"/>
    <property type="match status" value="1"/>
</dbReference>
<keyword evidence="12" id="KW-1185">Reference proteome</keyword>
<comment type="subcellular location">
    <subcellularLocation>
        <location evidence="1">Nucleus</location>
    </subcellularLocation>
</comment>
<evidence type="ECO:0000259" key="10">
    <source>
        <dbReference type="PROSITE" id="PS50157"/>
    </source>
</evidence>
<dbReference type="PROSITE" id="PS00028">
    <property type="entry name" value="ZINC_FINGER_C2H2_1"/>
    <property type="match status" value="1"/>
</dbReference>
<sequence>MPTNLDISTPKSVTCSICQRRFSRTDHLKRHHLRHSGVKPYSCIFCNDSFTRSDNLRDHYPSCSQRMNRPIPEAARGGRRSHACDTCTTMKLGCDGSNPCKTCRHKGIECKYSRLQSKRVGVKPDVSASIKPAQETTTPSSDRESIKFLLNSGTASFMECFCFPSNPSQNERRELFNFASGSSDSNALHFFGNGSENGSTFSDPFEDEPIDWSSFQDENLLKFLNSPFTEVQMQADDIFAPMFMDPNFSHAGLVTGMPCPPEWEPASVQSAAIIQGLRGKASLLNLNPQEQTDLSQHLDYIFTPSRIERMVSLYFEFWHPHCPIIYRPTFSIETTPTPLLISMTLMGVMYSQVDHEVKSGKILLDLAEMFVFSASDLTEESEIQRMLRASLGSSPDQSGMLSSMALQNLQAAYVMVCLQFWAGNPVARRRAIERFAVVVKVARRLGLTKARHDLEDSLEECLWIQKECQIRLMSTMTLLDCAFAFFSNFPCRLSVTEMKFDLPCEDALFASEHPFSEPTFTASRHLTTQEAFKSLFRPDKLQIPENAVEEPNPLGLNPYDMFILIHLIYVYTHTQISLFSPSLPRSPNASGTSTPSGATPGRSVDTNIALIKIALSRWRVLWTAIRASIPSNVWANLGFFRNGYNYWLVTQLLVNNKGSVDVMGGMEVNCDDTLKQLKALLKDSGPDD</sequence>
<dbReference type="InterPro" id="IPR001138">
    <property type="entry name" value="Zn2Cys6_DnaBD"/>
</dbReference>
<dbReference type="STRING" id="857342.A0A2T3AUG7"/>
<evidence type="ECO:0000256" key="1">
    <source>
        <dbReference type="ARBA" id="ARBA00004123"/>
    </source>
</evidence>
<dbReference type="CDD" id="cd00067">
    <property type="entry name" value="GAL4"/>
    <property type="match status" value="1"/>
</dbReference>
<dbReference type="InterPro" id="IPR007219">
    <property type="entry name" value="XnlR_reg_dom"/>
</dbReference>
<dbReference type="PANTHER" id="PTHR40626">
    <property type="entry name" value="MIP31509P"/>
    <property type="match status" value="1"/>
</dbReference>
<dbReference type="EMBL" id="KZ679015">
    <property type="protein sequence ID" value="PSS12315.1"/>
    <property type="molecule type" value="Genomic_DNA"/>
</dbReference>
<dbReference type="InterPro" id="IPR036236">
    <property type="entry name" value="Znf_C2H2_sf"/>
</dbReference>
<dbReference type="SMART" id="SM00355">
    <property type="entry name" value="ZnF_C2H2"/>
    <property type="match status" value="2"/>
</dbReference>
<evidence type="ECO:0000256" key="3">
    <source>
        <dbReference type="ARBA" id="ARBA00022737"/>
    </source>
</evidence>
<feature type="domain" description="C2H2-type" evidence="10">
    <location>
        <begin position="13"/>
        <end position="40"/>
    </location>
</feature>
<feature type="region of interest" description="Disordered" evidence="8">
    <location>
        <begin position="123"/>
        <end position="143"/>
    </location>
</feature>
<dbReference type="GO" id="GO:0006351">
    <property type="term" value="P:DNA-templated transcription"/>
    <property type="evidence" value="ECO:0007669"/>
    <property type="project" value="InterPro"/>
</dbReference>
<evidence type="ECO:0000313" key="12">
    <source>
        <dbReference type="Proteomes" id="UP000241818"/>
    </source>
</evidence>
<dbReference type="GO" id="GO:0000978">
    <property type="term" value="F:RNA polymerase II cis-regulatory region sequence-specific DNA binding"/>
    <property type="evidence" value="ECO:0007669"/>
    <property type="project" value="InterPro"/>
</dbReference>
<evidence type="ECO:0000256" key="7">
    <source>
        <dbReference type="PROSITE-ProRule" id="PRU00042"/>
    </source>
</evidence>
<evidence type="ECO:0008006" key="13">
    <source>
        <dbReference type="Google" id="ProtNLM"/>
    </source>
</evidence>
<dbReference type="InterPro" id="IPR051059">
    <property type="entry name" value="VerF-like"/>
</dbReference>
<dbReference type="InterPro" id="IPR013087">
    <property type="entry name" value="Znf_C2H2_type"/>
</dbReference>
<dbReference type="Gene3D" id="3.30.160.60">
    <property type="entry name" value="Classic Zinc Finger"/>
    <property type="match status" value="2"/>
</dbReference>
<name>A0A2T3AUG7_AMORE</name>
<evidence type="ECO:0000256" key="2">
    <source>
        <dbReference type="ARBA" id="ARBA00022723"/>
    </source>
</evidence>
<dbReference type="PROSITE" id="PS50157">
    <property type="entry name" value="ZINC_FINGER_C2H2_2"/>
    <property type="match status" value="2"/>
</dbReference>
<dbReference type="GO" id="GO:0008270">
    <property type="term" value="F:zinc ion binding"/>
    <property type="evidence" value="ECO:0007669"/>
    <property type="project" value="UniProtKB-KW"/>
</dbReference>
<dbReference type="PROSITE" id="PS00463">
    <property type="entry name" value="ZN2_CY6_FUNGAL_1"/>
    <property type="match status" value="1"/>
</dbReference>
<dbReference type="RefSeq" id="XP_024718313.1">
    <property type="nucleotide sequence ID" value="XM_024862892.1"/>
</dbReference>
<accession>A0A2T3AUG7</accession>
<dbReference type="InterPro" id="IPR036864">
    <property type="entry name" value="Zn2-C6_fun-type_DNA-bd_sf"/>
</dbReference>
<evidence type="ECO:0000313" key="11">
    <source>
        <dbReference type="EMBL" id="PSS12315.1"/>
    </source>
</evidence>
<organism evidence="11 12">
    <name type="scientific">Amorphotheca resinae ATCC 22711</name>
    <dbReference type="NCBI Taxonomy" id="857342"/>
    <lineage>
        <taxon>Eukaryota</taxon>
        <taxon>Fungi</taxon>
        <taxon>Dikarya</taxon>
        <taxon>Ascomycota</taxon>
        <taxon>Pezizomycotina</taxon>
        <taxon>Leotiomycetes</taxon>
        <taxon>Helotiales</taxon>
        <taxon>Amorphothecaceae</taxon>
        <taxon>Amorphotheca</taxon>
    </lineage>
</organism>
<feature type="domain" description="Zn(2)-C6 fungal-type" evidence="9">
    <location>
        <begin position="83"/>
        <end position="112"/>
    </location>
</feature>
<proteinExistence type="predicted"/>
<evidence type="ECO:0000256" key="4">
    <source>
        <dbReference type="ARBA" id="ARBA00022771"/>
    </source>
</evidence>
<evidence type="ECO:0000259" key="9">
    <source>
        <dbReference type="PROSITE" id="PS50048"/>
    </source>
</evidence>
<dbReference type="InParanoid" id="A0A2T3AUG7"/>
<dbReference type="SMART" id="SM00066">
    <property type="entry name" value="GAL4"/>
    <property type="match status" value="1"/>
</dbReference>
<dbReference type="GO" id="GO:0000981">
    <property type="term" value="F:DNA-binding transcription factor activity, RNA polymerase II-specific"/>
    <property type="evidence" value="ECO:0007669"/>
    <property type="project" value="InterPro"/>
</dbReference>
<dbReference type="GO" id="GO:0000785">
    <property type="term" value="C:chromatin"/>
    <property type="evidence" value="ECO:0007669"/>
    <property type="project" value="TreeGrafter"/>
</dbReference>